<dbReference type="PANTHER" id="PTHR16230:SF3">
    <property type="entry name" value="BIOGENESIS OF LYSOSOMAL ORGANELLES COMPLEX-1, SUBUNIT 4, CAPPUCCINO"/>
    <property type="match status" value="1"/>
</dbReference>
<proteinExistence type="predicted"/>
<organism evidence="2 3">
    <name type="scientific">Polyplax serrata</name>
    <name type="common">Common mouse louse</name>
    <dbReference type="NCBI Taxonomy" id="468196"/>
    <lineage>
        <taxon>Eukaryota</taxon>
        <taxon>Metazoa</taxon>
        <taxon>Ecdysozoa</taxon>
        <taxon>Arthropoda</taxon>
        <taxon>Hexapoda</taxon>
        <taxon>Insecta</taxon>
        <taxon>Pterygota</taxon>
        <taxon>Neoptera</taxon>
        <taxon>Paraneoptera</taxon>
        <taxon>Psocodea</taxon>
        <taxon>Troctomorpha</taxon>
        <taxon>Phthiraptera</taxon>
        <taxon>Anoplura</taxon>
        <taxon>Polyplacidae</taxon>
        <taxon>Polyplax</taxon>
    </lineage>
</organism>
<dbReference type="Proteomes" id="UP001372834">
    <property type="component" value="Unassembled WGS sequence"/>
</dbReference>
<dbReference type="PANTHER" id="PTHR16230">
    <property type="entry name" value="CAPPUCCINO"/>
    <property type="match status" value="1"/>
</dbReference>
<accession>A0AAN8P2M2</accession>
<comment type="caution">
    <text evidence="2">The sequence shown here is derived from an EMBL/GenBank/DDBJ whole genome shotgun (WGS) entry which is preliminary data.</text>
</comment>
<dbReference type="GO" id="GO:0031083">
    <property type="term" value="C:BLOC-1 complex"/>
    <property type="evidence" value="ECO:0007669"/>
    <property type="project" value="TreeGrafter"/>
</dbReference>
<protein>
    <recommendedName>
        <fullName evidence="4">Biogenesis of lysosome-related organelles complex 1 subunit 4</fullName>
    </recommendedName>
</protein>
<gene>
    <name evidence="2" type="ORF">RUM43_002777</name>
</gene>
<evidence type="ECO:0008006" key="4">
    <source>
        <dbReference type="Google" id="ProtNLM"/>
    </source>
</evidence>
<sequence>MIEELVKDYSNYVKVDLKSELHDVQDTIDDMLTRLDEFENLVNMVKADNELSSDLSIPMVIQSKQKLDLLCRQVDSLEIFINRVKSDMEIIETQVQEAEEEMGQPNGRIKSMIKPLLRMSNSVPVQRQSHSSSYQAPTLFKTSSFFPPQSNEDTVQNEQKS</sequence>
<evidence type="ECO:0000256" key="1">
    <source>
        <dbReference type="SAM" id="MobiDB-lite"/>
    </source>
</evidence>
<reference evidence="2 3" key="1">
    <citation type="submission" date="2023-10" db="EMBL/GenBank/DDBJ databases">
        <title>Genomes of two closely related lineages of the louse Polyplax serrata with different host specificities.</title>
        <authorList>
            <person name="Martinu J."/>
            <person name="Tarabai H."/>
            <person name="Stefka J."/>
            <person name="Hypsa V."/>
        </authorList>
    </citation>
    <scope>NUCLEOTIDE SEQUENCE [LARGE SCALE GENOMIC DNA]</scope>
    <source>
        <strain evidence="2">HR10_N</strain>
    </source>
</reference>
<evidence type="ECO:0000313" key="2">
    <source>
        <dbReference type="EMBL" id="KAK6628960.1"/>
    </source>
</evidence>
<dbReference type="InterPro" id="IPR024857">
    <property type="entry name" value="Cappuccino"/>
</dbReference>
<evidence type="ECO:0000313" key="3">
    <source>
        <dbReference type="Proteomes" id="UP001372834"/>
    </source>
</evidence>
<dbReference type="AlphaFoldDB" id="A0AAN8P2M2"/>
<dbReference type="EMBL" id="JAWJWE010000036">
    <property type="protein sequence ID" value="KAK6628960.1"/>
    <property type="molecule type" value="Genomic_DNA"/>
</dbReference>
<name>A0AAN8P2M2_POLSC</name>
<feature type="region of interest" description="Disordered" evidence="1">
    <location>
        <begin position="122"/>
        <end position="161"/>
    </location>
</feature>